<dbReference type="Proteomes" id="UP000799778">
    <property type="component" value="Unassembled WGS sequence"/>
</dbReference>
<reference evidence="2" key="1">
    <citation type="journal article" date="2020" name="Stud. Mycol.">
        <title>101 Dothideomycetes genomes: a test case for predicting lifestyles and emergence of pathogens.</title>
        <authorList>
            <person name="Haridas S."/>
            <person name="Albert R."/>
            <person name="Binder M."/>
            <person name="Bloem J."/>
            <person name="Labutti K."/>
            <person name="Salamov A."/>
            <person name="Andreopoulos B."/>
            <person name="Baker S."/>
            <person name="Barry K."/>
            <person name="Bills G."/>
            <person name="Bluhm B."/>
            <person name="Cannon C."/>
            <person name="Castanera R."/>
            <person name="Culley D."/>
            <person name="Daum C."/>
            <person name="Ezra D."/>
            <person name="Gonzalez J."/>
            <person name="Henrissat B."/>
            <person name="Kuo A."/>
            <person name="Liang C."/>
            <person name="Lipzen A."/>
            <person name="Lutzoni F."/>
            <person name="Magnuson J."/>
            <person name="Mondo S."/>
            <person name="Nolan M."/>
            <person name="Ohm R."/>
            <person name="Pangilinan J."/>
            <person name="Park H.-J."/>
            <person name="Ramirez L."/>
            <person name="Alfaro M."/>
            <person name="Sun H."/>
            <person name="Tritt A."/>
            <person name="Yoshinaga Y."/>
            <person name="Zwiers L.-H."/>
            <person name="Turgeon B."/>
            <person name="Goodwin S."/>
            <person name="Spatafora J."/>
            <person name="Crous P."/>
            <person name="Grigoriev I."/>
        </authorList>
    </citation>
    <scope>NUCLEOTIDE SEQUENCE</scope>
    <source>
        <strain evidence="2">CBS 175.79</strain>
    </source>
</reference>
<proteinExistence type="predicted"/>
<feature type="region of interest" description="Disordered" evidence="1">
    <location>
        <begin position="321"/>
        <end position="369"/>
    </location>
</feature>
<gene>
    <name evidence="2" type="ORF">BU24DRAFT_212315</name>
</gene>
<evidence type="ECO:0000313" key="3">
    <source>
        <dbReference type="Proteomes" id="UP000799778"/>
    </source>
</evidence>
<dbReference type="AlphaFoldDB" id="A0A6A5XN90"/>
<feature type="region of interest" description="Disordered" evidence="1">
    <location>
        <begin position="1"/>
        <end position="20"/>
    </location>
</feature>
<protein>
    <submittedName>
        <fullName evidence="2">Uncharacterized protein</fullName>
    </submittedName>
</protein>
<feature type="compositionally biased region" description="Basic and acidic residues" evidence="1">
    <location>
        <begin position="10"/>
        <end position="20"/>
    </location>
</feature>
<keyword evidence="3" id="KW-1185">Reference proteome</keyword>
<feature type="compositionally biased region" description="Basic and acidic residues" evidence="1">
    <location>
        <begin position="338"/>
        <end position="359"/>
    </location>
</feature>
<organism evidence="2 3">
    <name type="scientific">Aaosphaeria arxii CBS 175.79</name>
    <dbReference type="NCBI Taxonomy" id="1450172"/>
    <lineage>
        <taxon>Eukaryota</taxon>
        <taxon>Fungi</taxon>
        <taxon>Dikarya</taxon>
        <taxon>Ascomycota</taxon>
        <taxon>Pezizomycotina</taxon>
        <taxon>Dothideomycetes</taxon>
        <taxon>Pleosporomycetidae</taxon>
        <taxon>Pleosporales</taxon>
        <taxon>Pleosporales incertae sedis</taxon>
        <taxon>Aaosphaeria</taxon>
    </lineage>
</organism>
<evidence type="ECO:0000256" key="1">
    <source>
        <dbReference type="SAM" id="MobiDB-lite"/>
    </source>
</evidence>
<accession>A0A6A5XN90</accession>
<dbReference type="OrthoDB" id="5419928at2759"/>
<sequence>MSSTETSECSETRVEEFGAGHDYKPGDKLKAIADHTELVLDGSRPICPVNDVLQIMHEPTANHKPFLPFLRQRSRKFEAKDTKYVFDDQLCRWWEFRKWQWVNRGATGDEGFLEYLTSNRRRDTLRGELKKVCRDSYEESVRNWWEFMSKDRLLEEQGFHAYQEAVKRNLAPFNFDNLQLMEDPRKQTQWTTWLEYLNYEQWWLGKCVPAVEREEWQNHQAWERFLEATRSLPPFSEKELAFLDKSCPDTVAAFTSQHPVLKPMDYRYGITRKDLGSAVKAINDLTKDTERFRRADLVLCQQKNRVKWIIQEARVMEAEMLEQSKNVPDSGEGKKRKRDELDSEESKKKRRDASDDSERLLLQSGLRNA</sequence>
<evidence type="ECO:0000313" key="2">
    <source>
        <dbReference type="EMBL" id="KAF2014251.1"/>
    </source>
</evidence>
<dbReference type="EMBL" id="ML978070">
    <property type="protein sequence ID" value="KAF2014251.1"/>
    <property type="molecule type" value="Genomic_DNA"/>
</dbReference>
<dbReference type="GeneID" id="54279347"/>
<name>A0A6A5XN90_9PLEO</name>
<dbReference type="RefSeq" id="XP_033382590.1">
    <property type="nucleotide sequence ID" value="XM_033521950.1"/>
</dbReference>